<sequence length="1009" mass="111319">MPRTERQLSTPENRGVPSINNRPRNTARVFSDLSEARSSILSKGARSDNGSSAAASEHSPSPSPEPVIAQANKTLGPLPHVLMTRDKSLRHPNVLFRTPDETLTLGTRGRPVAESNDTKQAAVMGTSDREAGIPVEYDDNQGLADGYVDIELIIEPLKTVDKYRKKALAANKEYNDQILSSKEAGQAAPGAEGNFLKSNESSSLQESSTIDRLISGYGDDGDMADNELPSMASNQYDPRASDSNLQSSEKEDRITNRSAGLPPTRALPKPPQHKFEPRTTQSSSDVQDQMSYGDNNGFAHPPHAAQSQGADVYVASPSRSFETQGGDNSEQFYASQDEQYLSDLDKIVAKDVEDHSDQFGLEQDAADTQKERRPLERDVSKALRRETGLSTNSLDEPGVDVQGLTKSYKSTLSDVVDVEENTKNPRDASFYDKSAFETENVRNTDTEVRVPIDRTVDHYNAPVNQRFNNAPGTLRYFSPSDTRHAANAESHGPANQEENMNDAENADDWVTEPERLSGTYEEGFLGGPFQRTGSSIANRSDDESIQMVDDFGSTDRIAQHPAPIGHSGRYFVREIKHAGGGPRQQMLLPAEENDRQHRVNGFLKNSSRFDQPRPTVRERPEPLQGRHENPFKVTPPQMPQSPPRVWGRRHRRQDAVVDRYMFGSSNTDLSDHVDQAALPYQDIHSVGPLPLDLTGRSLHLASQFQRASPASHHEQSPSKFLGVPDESDGPPRVNSFQHVLMMAKGEHVPGYNADGTLIAEYGDHGDYSPVGRTIGNRNRQGVSLVVSSEDAMMTSSPYTPTPKVRTAGNDSVYSPGSDIEMQSLPSSDRYRRRSHWPRDRAGWQEGISRLGDPSILEAVDDMYPAQQKVYDRETGTYTLIRQRPGGGFDRILASPEEMASYNNAGVVGYTGLPTHYQRNRAVKTADQVEQAKHRCAKLSIIALILCNFFPPTLLVLSAGGLDSTIDKWTRSEVKKIGATQKTIASTLAGIWVGAIVIALVIFLILYFRK</sequence>
<feature type="region of interest" description="Disordered" evidence="1">
    <location>
        <begin position="605"/>
        <end position="650"/>
    </location>
</feature>
<feature type="region of interest" description="Disordered" evidence="1">
    <location>
        <begin position="1"/>
        <end position="73"/>
    </location>
</feature>
<evidence type="ECO:0000256" key="1">
    <source>
        <dbReference type="SAM" id="MobiDB-lite"/>
    </source>
</evidence>
<reference evidence="3 4" key="1">
    <citation type="submission" date="2024-06" db="EMBL/GenBank/DDBJ databases">
        <title>Complete genome of Phlyctema vagabunda strain 19-DSS-EL-015.</title>
        <authorList>
            <person name="Fiorenzani C."/>
        </authorList>
    </citation>
    <scope>NUCLEOTIDE SEQUENCE [LARGE SCALE GENOMIC DNA]</scope>
    <source>
        <strain evidence="3 4">19-DSS-EL-015</strain>
    </source>
</reference>
<organism evidence="3 4">
    <name type="scientific">Phlyctema vagabunda</name>
    <dbReference type="NCBI Taxonomy" id="108571"/>
    <lineage>
        <taxon>Eukaryota</taxon>
        <taxon>Fungi</taxon>
        <taxon>Dikarya</taxon>
        <taxon>Ascomycota</taxon>
        <taxon>Pezizomycotina</taxon>
        <taxon>Leotiomycetes</taxon>
        <taxon>Helotiales</taxon>
        <taxon>Dermateaceae</taxon>
        <taxon>Phlyctema</taxon>
    </lineage>
</organism>
<comment type="caution">
    <text evidence="3">The sequence shown here is derived from an EMBL/GenBank/DDBJ whole genome shotgun (WGS) entry which is preliminary data.</text>
</comment>
<keyword evidence="2" id="KW-0812">Transmembrane</keyword>
<feature type="region of interest" description="Disordered" evidence="1">
    <location>
        <begin position="476"/>
        <end position="501"/>
    </location>
</feature>
<feature type="region of interest" description="Disordered" evidence="1">
    <location>
        <begin position="105"/>
        <end position="124"/>
    </location>
</feature>
<feature type="compositionally biased region" description="Low complexity" evidence="1">
    <location>
        <begin position="198"/>
        <end position="208"/>
    </location>
</feature>
<feature type="region of interest" description="Disordered" evidence="1">
    <location>
        <begin position="184"/>
        <end position="337"/>
    </location>
</feature>
<feature type="region of interest" description="Disordered" evidence="1">
    <location>
        <begin position="793"/>
        <end position="836"/>
    </location>
</feature>
<dbReference type="EMBL" id="JBFCZG010000004">
    <property type="protein sequence ID" value="KAL3423487.1"/>
    <property type="molecule type" value="Genomic_DNA"/>
</dbReference>
<feature type="compositionally biased region" description="Polar residues" evidence="1">
    <location>
        <begin position="7"/>
        <end position="24"/>
    </location>
</feature>
<accession>A0ABR4PK76</accession>
<feature type="region of interest" description="Disordered" evidence="1">
    <location>
        <begin position="355"/>
        <end position="380"/>
    </location>
</feature>
<keyword evidence="2" id="KW-1133">Transmembrane helix</keyword>
<feature type="compositionally biased region" description="Polar residues" evidence="1">
    <location>
        <begin position="231"/>
        <end position="247"/>
    </location>
</feature>
<feature type="compositionally biased region" description="Polar residues" evidence="1">
    <location>
        <begin position="278"/>
        <end position="294"/>
    </location>
</feature>
<feature type="compositionally biased region" description="Low complexity" evidence="1">
    <location>
        <begin position="51"/>
        <end position="60"/>
    </location>
</feature>
<evidence type="ECO:0000313" key="4">
    <source>
        <dbReference type="Proteomes" id="UP001629113"/>
    </source>
</evidence>
<keyword evidence="2" id="KW-0472">Membrane</keyword>
<proteinExistence type="predicted"/>
<name>A0ABR4PK76_9HELO</name>
<protein>
    <submittedName>
        <fullName evidence="3">Uncharacterized protein</fullName>
    </submittedName>
</protein>
<feature type="compositionally biased region" description="Basic and acidic residues" evidence="1">
    <location>
        <begin position="615"/>
        <end position="630"/>
    </location>
</feature>
<feature type="region of interest" description="Disordered" evidence="1">
    <location>
        <begin position="704"/>
        <end position="730"/>
    </location>
</feature>
<dbReference type="Proteomes" id="UP001629113">
    <property type="component" value="Unassembled WGS sequence"/>
</dbReference>
<feature type="region of interest" description="Disordered" evidence="1">
    <location>
        <begin position="519"/>
        <end position="541"/>
    </location>
</feature>
<feature type="transmembrane region" description="Helical" evidence="2">
    <location>
        <begin position="938"/>
        <end position="961"/>
    </location>
</feature>
<feature type="compositionally biased region" description="Polar residues" evidence="1">
    <location>
        <begin position="317"/>
        <end position="337"/>
    </location>
</feature>
<feature type="compositionally biased region" description="Basic and acidic residues" evidence="1">
    <location>
        <begin position="367"/>
        <end position="380"/>
    </location>
</feature>
<keyword evidence="4" id="KW-1185">Reference proteome</keyword>
<feature type="transmembrane region" description="Helical" evidence="2">
    <location>
        <begin position="982"/>
        <end position="1007"/>
    </location>
</feature>
<evidence type="ECO:0000313" key="3">
    <source>
        <dbReference type="EMBL" id="KAL3423487.1"/>
    </source>
</evidence>
<evidence type="ECO:0000256" key="2">
    <source>
        <dbReference type="SAM" id="Phobius"/>
    </source>
</evidence>
<gene>
    <name evidence="3" type="ORF">PVAG01_05234</name>
</gene>